<proteinExistence type="predicted"/>
<name>A0A423XNY6_9PEZI</name>
<sequence length="707" mass="79070">MNDEAWNTAVAMFRGVVDNEAADDHTIQQGWKTLRQEYGERFQAKALPHPAAQQNLQPFSLWAADHLEAAVIERVLRVVFAKELAGCDHMSLLRSTASKANTTMWHILLYFGVSVFSSHLLGHVRKRVHVFEKDPVTGIWAFPDMYSKMLRAAAQRLKTTIDSTAIPCPAAARIFTKPDLIALAPANPEFDKTSQRKPAAGSADVIQGEASTANVVSNVDNPGAIAAPPEQHENSKRLQKKPGLHSTINIQTDKLQSVSSQRSMKKEAGEVAAAIDELQSVPSKHPIKKEAGDFAAAIDELKSVPSKRPIQEEVGQVAVAIDDRGKRAKRVVSHSALLQHDNNWDDDTILHILNCLVSICPVKWTVIDGIRDHTTSSLGQLRGEDGQKEHLLVLLKYGGEQHEQHVLAIVNLEPLSDSKKIIIQYYDSAGPQYEDAAADYKPAVRLAHLLTNILPGLNLSQAEWETKHCSCPKLVSEKDSGLAVSLAAIYAIGGRPLPENWDWQFMRHIVIGGFFHGDSSVLVGVRQYRRRLIRKLIRQGKMPGDFLTYRGRQASPEEIEELPSATRNPVERIEWREENSRRLLTIIHEGYNVFQALQEQVDLGQASFRAQLDKHAYIQSDLRCKLGVGTKDLPIKIEDDEQTEESFNRATLHQATKEHARYHGHLKGLVTAEKYVQNASHILEDWRRQVYLAIEEKDESVPVKSIE</sequence>
<gene>
    <name evidence="1" type="ORF">VPNG_00361</name>
</gene>
<organism evidence="1 2">
    <name type="scientific">Cytospora leucostoma</name>
    <dbReference type="NCBI Taxonomy" id="1230097"/>
    <lineage>
        <taxon>Eukaryota</taxon>
        <taxon>Fungi</taxon>
        <taxon>Dikarya</taxon>
        <taxon>Ascomycota</taxon>
        <taxon>Pezizomycotina</taxon>
        <taxon>Sordariomycetes</taxon>
        <taxon>Sordariomycetidae</taxon>
        <taxon>Diaporthales</taxon>
        <taxon>Cytosporaceae</taxon>
        <taxon>Cytospora</taxon>
    </lineage>
</organism>
<accession>A0A423XNY6</accession>
<keyword evidence="2" id="KW-1185">Reference proteome</keyword>
<dbReference type="InParanoid" id="A0A423XNY6"/>
<evidence type="ECO:0000313" key="1">
    <source>
        <dbReference type="EMBL" id="ROW18289.1"/>
    </source>
</evidence>
<dbReference type="OrthoDB" id="5217616at2759"/>
<dbReference type="EMBL" id="LKEB01000001">
    <property type="protein sequence ID" value="ROW18289.1"/>
    <property type="molecule type" value="Genomic_DNA"/>
</dbReference>
<comment type="caution">
    <text evidence="1">The sequence shown here is derived from an EMBL/GenBank/DDBJ whole genome shotgun (WGS) entry which is preliminary data.</text>
</comment>
<dbReference type="AlphaFoldDB" id="A0A423XNY6"/>
<reference evidence="1 2" key="1">
    <citation type="submission" date="2015-09" db="EMBL/GenBank/DDBJ databases">
        <title>Host preference determinants of Valsa canker pathogens revealed by comparative genomics.</title>
        <authorList>
            <person name="Yin Z."/>
            <person name="Huang L."/>
        </authorList>
    </citation>
    <scope>NUCLEOTIDE SEQUENCE [LARGE SCALE GENOMIC DNA]</scope>
    <source>
        <strain evidence="1 2">SXYLt</strain>
    </source>
</reference>
<protein>
    <submittedName>
        <fullName evidence="1">Uncharacterized protein</fullName>
    </submittedName>
</protein>
<dbReference type="Proteomes" id="UP000285146">
    <property type="component" value="Unassembled WGS sequence"/>
</dbReference>
<evidence type="ECO:0000313" key="2">
    <source>
        <dbReference type="Proteomes" id="UP000285146"/>
    </source>
</evidence>